<dbReference type="CDD" id="cd00082">
    <property type="entry name" value="HisKA"/>
    <property type="match status" value="1"/>
</dbReference>
<evidence type="ECO:0000256" key="8">
    <source>
        <dbReference type="ARBA" id="ARBA00023012"/>
    </source>
</evidence>
<dbReference type="InterPro" id="IPR036890">
    <property type="entry name" value="HATPase_C_sf"/>
</dbReference>
<keyword evidence="8" id="KW-0902">Two-component regulatory system</keyword>
<evidence type="ECO:0000256" key="7">
    <source>
        <dbReference type="ARBA" id="ARBA00022840"/>
    </source>
</evidence>
<keyword evidence="7" id="KW-0067">ATP-binding</keyword>
<dbReference type="EC" id="2.7.13.3" evidence="2"/>
<dbReference type="GO" id="GO:0000155">
    <property type="term" value="F:phosphorelay sensor kinase activity"/>
    <property type="evidence" value="ECO:0007669"/>
    <property type="project" value="InterPro"/>
</dbReference>
<dbReference type="Gene3D" id="1.10.287.130">
    <property type="match status" value="1"/>
</dbReference>
<feature type="domain" description="Histidine kinase" evidence="10">
    <location>
        <begin position="330"/>
        <end position="538"/>
    </location>
</feature>
<evidence type="ECO:0000256" key="3">
    <source>
        <dbReference type="ARBA" id="ARBA00022553"/>
    </source>
</evidence>
<sequence length="538" mass="61951">MKITIYAIFPLISALLGYSLGLFVYFKNKRAKINRCFLCQCFCISTWYLGLGMSLINDTQWNNFIKLGLTGVILAPIAYVHFLVFYFEIKILNKVLKLYYIFAFISLISLYTNKFFFLSQIFRYNWGKYPNAGIFETLNLLITLLTISYMYAFFFIKYKTYKGKLSTTSEYNRFKYILLSFTIFAFSAIDYLPAYGIDIYPFGFIFFDIFAFLISYAMIKHHLLDINIVVRKGVIYSILVTIITLIYFIIVYISEIIFRGFIGYKSIVLTLTSIVLFILLFQPLKNKIQSFVDKYFFKGSQEMLADENERLMEEIRRSDRLKAVATLAAGMAHEIKNPLTSIKTFTEYLDEKHEDSNFREKFKRIVGSEVDKINTIVSQLLDFAKPKLLSLQRTDVHKLLDETLSLLSNELIKKRIDVVKDYGAKEASIIEADPNRLKQVFLNLFLNAMDAIKDGGKLIVRTKLPSERQTLEIIIEDTGCGINHKDLPHIFDPFYSTKESGTGLGLSIVHGIIKEHGGNIICESESGKGTKFIITLPS</sequence>
<feature type="transmembrane region" description="Helical" evidence="9">
    <location>
        <begin position="176"/>
        <end position="193"/>
    </location>
</feature>
<evidence type="ECO:0000256" key="6">
    <source>
        <dbReference type="ARBA" id="ARBA00022777"/>
    </source>
</evidence>
<feature type="transmembrane region" description="Helical" evidence="9">
    <location>
        <begin position="99"/>
        <end position="118"/>
    </location>
</feature>
<keyword evidence="5" id="KW-0547">Nucleotide-binding</keyword>
<feature type="transmembrane region" description="Helical" evidence="9">
    <location>
        <begin position="6"/>
        <end position="25"/>
    </location>
</feature>
<organism evidence="11 12">
    <name type="scientific">Candidatus Aquitaenariimonas noxiae</name>
    <dbReference type="NCBI Taxonomy" id="1974741"/>
    <lineage>
        <taxon>Bacteria</taxon>
        <taxon>Pseudomonadati</taxon>
        <taxon>Candidatus Omnitrophota</taxon>
        <taxon>Candidatus Aquitaenariimonas</taxon>
    </lineage>
</organism>
<comment type="catalytic activity">
    <reaction evidence="1">
        <text>ATP + protein L-histidine = ADP + protein N-phospho-L-histidine.</text>
        <dbReference type="EC" id="2.7.13.3"/>
    </reaction>
</comment>
<dbReference type="InterPro" id="IPR003594">
    <property type="entry name" value="HATPase_dom"/>
</dbReference>
<evidence type="ECO:0000259" key="10">
    <source>
        <dbReference type="PROSITE" id="PS50109"/>
    </source>
</evidence>
<dbReference type="InterPro" id="IPR005467">
    <property type="entry name" value="His_kinase_dom"/>
</dbReference>
<accession>A0A2J0L2I6</accession>
<name>A0A2J0L2I6_9BACT</name>
<dbReference type="PROSITE" id="PS50109">
    <property type="entry name" value="HIS_KIN"/>
    <property type="match status" value="1"/>
</dbReference>
<keyword evidence="6" id="KW-0418">Kinase</keyword>
<evidence type="ECO:0000256" key="1">
    <source>
        <dbReference type="ARBA" id="ARBA00000085"/>
    </source>
</evidence>
<comment type="caution">
    <text evidence="11">The sequence shown here is derived from an EMBL/GenBank/DDBJ whole genome shotgun (WGS) entry which is preliminary data.</text>
</comment>
<dbReference type="Proteomes" id="UP000230052">
    <property type="component" value="Unassembled WGS sequence"/>
</dbReference>
<evidence type="ECO:0000313" key="12">
    <source>
        <dbReference type="Proteomes" id="UP000230052"/>
    </source>
</evidence>
<dbReference type="InterPro" id="IPR004358">
    <property type="entry name" value="Sig_transdc_His_kin-like_C"/>
</dbReference>
<dbReference type="Gene3D" id="3.30.565.10">
    <property type="entry name" value="Histidine kinase-like ATPase, C-terminal domain"/>
    <property type="match status" value="1"/>
</dbReference>
<dbReference type="PRINTS" id="PR00344">
    <property type="entry name" value="BCTRLSENSOR"/>
</dbReference>
<keyword evidence="4" id="KW-0808">Transferase</keyword>
<feature type="transmembrane region" description="Helical" evidence="9">
    <location>
        <begin position="37"/>
        <end position="56"/>
    </location>
</feature>
<dbReference type="SMART" id="SM00388">
    <property type="entry name" value="HisKA"/>
    <property type="match status" value="1"/>
</dbReference>
<dbReference type="SUPFAM" id="SSF47384">
    <property type="entry name" value="Homodimeric domain of signal transducing histidine kinase"/>
    <property type="match status" value="1"/>
</dbReference>
<feature type="transmembrane region" description="Helical" evidence="9">
    <location>
        <begin position="68"/>
        <end position="87"/>
    </location>
</feature>
<feature type="transmembrane region" description="Helical" evidence="9">
    <location>
        <begin position="234"/>
        <end position="254"/>
    </location>
</feature>
<dbReference type="InterPro" id="IPR036097">
    <property type="entry name" value="HisK_dim/P_sf"/>
</dbReference>
<evidence type="ECO:0000256" key="5">
    <source>
        <dbReference type="ARBA" id="ARBA00022741"/>
    </source>
</evidence>
<dbReference type="Pfam" id="PF02518">
    <property type="entry name" value="HATPase_c"/>
    <property type="match status" value="1"/>
</dbReference>
<dbReference type="GO" id="GO:0005524">
    <property type="term" value="F:ATP binding"/>
    <property type="evidence" value="ECO:0007669"/>
    <property type="project" value="UniProtKB-KW"/>
</dbReference>
<feature type="transmembrane region" description="Helical" evidence="9">
    <location>
        <begin position="199"/>
        <end position="219"/>
    </location>
</feature>
<keyword evidence="3" id="KW-0597">Phosphoprotein</keyword>
<evidence type="ECO:0000256" key="9">
    <source>
        <dbReference type="SAM" id="Phobius"/>
    </source>
</evidence>
<feature type="transmembrane region" description="Helical" evidence="9">
    <location>
        <begin position="260"/>
        <end position="281"/>
    </location>
</feature>
<dbReference type="PANTHER" id="PTHR43065">
    <property type="entry name" value="SENSOR HISTIDINE KINASE"/>
    <property type="match status" value="1"/>
</dbReference>
<dbReference type="InterPro" id="IPR003661">
    <property type="entry name" value="HisK_dim/P_dom"/>
</dbReference>
<dbReference type="PANTHER" id="PTHR43065:SF10">
    <property type="entry name" value="PEROXIDE STRESS-ACTIVATED HISTIDINE KINASE MAK3"/>
    <property type="match status" value="1"/>
</dbReference>
<dbReference type="SMART" id="SM00387">
    <property type="entry name" value="HATPase_c"/>
    <property type="match status" value="1"/>
</dbReference>
<keyword evidence="9" id="KW-1133">Transmembrane helix</keyword>
<protein>
    <recommendedName>
        <fullName evidence="2">histidine kinase</fullName>
        <ecNumber evidence="2">2.7.13.3</ecNumber>
    </recommendedName>
</protein>
<dbReference type="AlphaFoldDB" id="A0A2J0L2I6"/>
<dbReference type="Pfam" id="PF00512">
    <property type="entry name" value="HisKA"/>
    <property type="match status" value="1"/>
</dbReference>
<evidence type="ECO:0000256" key="2">
    <source>
        <dbReference type="ARBA" id="ARBA00012438"/>
    </source>
</evidence>
<proteinExistence type="predicted"/>
<keyword evidence="9" id="KW-0812">Transmembrane</keyword>
<gene>
    <name evidence="11" type="ORF">COS99_05240</name>
</gene>
<evidence type="ECO:0000256" key="4">
    <source>
        <dbReference type="ARBA" id="ARBA00022679"/>
    </source>
</evidence>
<keyword evidence="9" id="KW-0472">Membrane</keyword>
<dbReference type="EMBL" id="PEWV01000054">
    <property type="protein sequence ID" value="PIU41466.1"/>
    <property type="molecule type" value="Genomic_DNA"/>
</dbReference>
<dbReference type="SUPFAM" id="SSF55874">
    <property type="entry name" value="ATPase domain of HSP90 chaperone/DNA topoisomerase II/histidine kinase"/>
    <property type="match status" value="1"/>
</dbReference>
<feature type="transmembrane region" description="Helical" evidence="9">
    <location>
        <begin position="138"/>
        <end position="156"/>
    </location>
</feature>
<evidence type="ECO:0000313" key="11">
    <source>
        <dbReference type="EMBL" id="PIU41466.1"/>
    </source>
</evidence>
<reference evidence="11 12" key="1">
    <citation type="submission" date="2017-09" db="EMBL/GenBank/DDBJ databases">
        <title>Depth-based differentiation of microbial function through sediment-hosted aquifers and enrichment of novel symbionts in the deep terrestrial subsurface.</title>
        <authorList>
            <person name="Probst A.J."/>
            <person name="Ladd B."/>
            <person name="Jarett J.K."/>
            <person name="Geller-Mcgrath D.E."/>
            <person name="Sieber C.M."/>
            <person name="Emerson J.B."/>
            <person name="Anantharaman K."/>
            <person name="Thomas B.C."/>
            <person name="Malmstrom R."/>
            <person name="Stieglmeier M."/>
            <person name="Klingl A."/>
            <person name="Woyke T."/>
            <person name="Ryan C.M."/>
            <person name="Banfield J.F."/>
        </authorList>
    </citation>
    <scope>NUCLEOTIDE SEQUENCE [LARGE SCALE GENOMIC DNA]</scope>
    <source>
        <strain evidence="11">CG07_land_8_20_14_0_80_42_15</strain>
    </source>
</reference>